<keyword evidence="1" id="KW-0732">Signal</keyword>
<protein>
    <submittedName>
        <fullName evidence="3">DUF3080 domain-containing protein</fullName>
    </submittedName>
</protein>
<dbReference type="EMBL" id="PNCK01000046">
    <property type="protein sequence ID" value="TMP41945.1"/>
    <property type="molecule type" value="Genomic_DNA"/>
</dbReference>
<dbReference type="Pfam" id="PF11279">
    <property type="entry name" value="DUF3080"/>
    <property type="match status" value="1"/>
</dbReference>
<evidence type="ECO:0000256" key="1">
    <source>
        <dbReference type="SAM" id="SignalP"/>
    </source>
</evidence>
<gene>
    <name evidence="3" type="ORF">CWB96_19230</name>
    <name evidence="2" type="ORF">CWB97_13360</name>
</gene>
<reference evidence="3" key="3">
    <citation type="submission" date="2019-09" db="EMBL/GenBank/DDBJ databases">
        <title>Co-occurence of chitin degradation, pigmentation and bioactivity in marine Pseudoalteromonas.</title>
        <authorList>
            <person name="Sonnenschein E.C."/>
            <person name="Bech P.K."/>
        </authorList>
    </citation>
    <scope>NUCLEOTIDE SEQUENCE</scope>
    <source>
        <strain evidence="3">S2231</strain>
        <strain evidence="4">S2233</strain>
    </source>
</reference>
<dbReference type="EMBL" id="PNCL01000124">
    <property type="protein sequence ID" value="TMP54477.1"/>
    <property type="molecule type" value="Genomic_DNA"/>
</dbReference>
<proteinExistence type="predicted"/>
<organism evidence="3 5">
    <name type="scientific">Pseudoalteromonas citrea</name>
    <dbReference type="NCBI Taxonomy" id="43655"/>
    <lineage>
        <taxon>Bacteria</taxon>
        <taxon>Pseudomonadati</taxon>
        <taxon>Pseudomonadota</taxon>
        <taxon>Gammaproteobacteria</taxon>
        <taxon>Alteromonadales</taxon>
        <taxon>Pseudoalteromonadaceae</taxon>
        <taxon>Pseudoalteromonas</taxon>
    </lineage>
</organism>
<reference evidence="4 5" key="1">
    <citation type="submission" date="2017-12" db="EMBL/GenBank/DDBJ databases">
        <authorList>
            <person name="Paulsen S."/>
            <person name="Gram L.K."/>
        </authorList>
    </citation>
    <scope>NUCLEOTIDE SEQUENCE [LARGE SCALE GENOMIC DNA]</scope>
    <source>
        <strain evidence="3 5">S2231</strain>
        <strain evidence="2 4">S2233</strain>
    </source>
</reference>
<dbReference type="AlphaFoldDB" id="A0A5S3XM89"/>
<dbReference type="InterPro" id="IPR021431">
    <property type="entry name" value="DUF3080"/>
</dbReference>
<name>A0A5S3XM89_9GAMM</name>
<feature type="signal peptide" evidence="1">
    <location>
        <begin position="1"/>
        <end position="16"/>
    </location>
</feature>
<evidence type="ECO:0000313" key="3">
    <source>
        <dbReference type="EMBL" id="TMP54477.1"/>
    </source>
</evidence>
<keyword evidence="4" id="KW-1185">Reference proteome</keyword>
<evidence type="ECO:0000313" key="4">
    <source>
        <dbReference type="Proteomes" id="UP000305730"/>
    </source>
</evidence>
<accession>A0A5S3XM89</accession>
<evidence type="ECO:0000313" key="5">
    <source>
        <dbReference type="Proteomes" id="UP000307706"/>
    </source>
</evidence>
<dbReference type="OrthoDB" id="5760979at2"/>
<evidence type="ECO:0000313" key="2">
    <source>
        <dbReference type="EMBL" id="TMP41945.1"/>
    </source>
</evidence>
<reference evidence="5" key="2">
    <citation type="submission" date="2019-06" db="EMBL/GenBank/DDBJ databases">
        <title>Co-occurence of chitin degradation, pigmentation and bioactivity in marine Pseudoalteromonas.</title>
        <authorList>
            <person name="Sonnenschein E.C."/>
            <person name="Bech P.K."/>
        </authorList>
    </citation>
    <scope>NUCLEOTIDE SEQUENCE [LARGE SCALE GENOMIC DNA]</scope>
    <source>
        <strain evidence="5">S2231</strain>
        <strain evidence="2">S2233</strain>
    </source>
</reference>
<dbReference type="Proteomes" id="UP000305730">
    <property type="component" value="Unassembled WGS sequence"/>
</dbReference>
<comment type="caution">
    <text evidence="3">The sequence shown here is derived from an EMBL/GenBank/DDBJ whole genome shotgun (WGS) entry which is preliminary data.</text>
</comment>
<feature type="chain" id="PRO_5024292153" evidence="1">
    <location>
        <begin position="17"/>
        <end position="337"/>
    </location>
</feature>
<sequence length="337" mass="38500">MVLLKLTLLSICIAYIAGCSPQPSNTYVEYQQRLSSVVDKVAPNNEELQQLPHPNVDKPSSEVSLSIIEFASINHCKLSQIIAKKNNQLGKVQPASEALKYNIEFVQHVQNCLDDPQTHDTAIKNKLIAVKKEKQLQFAHSFEHMLFNEAELSQLTYLTASEIAFDRHLEQQTASLEALTALSNLQAHLLHQATVNKINTDNITIALQKLHKNKFIPKLITSTKQHILLNNTTTRWLNQIKISDELCPVGKNKKKAQILSNVFSKFYLDKLQPYQSQLTNMLEKASPLLFKLWRNHPDLAESFNPEHTNSLLNQMKVSAVTHVKWWQDFYKTCEIRP</sequence>
<dbReference type="Proteomes" id="UP000307706">
    <property type="component" value="Unassembled WGS sequence"/>
</dbReference>